<dbReference type="InterPro" id="IPR036249">
    <property type="entry name" value="Thioredoxin-like_sf"/>
</dbReference>
<comment type="caution">
    <text evidence="1">The sequence shown here is derived from an EMBL/GenBank/DDBJ whole genome shotgun (WGS) entry which is preliminary data.</text>
</comment>
<protein>
    <submittedName>
        <fullName evidence="1">Conjugal transfer protein TraF</fullName>
    </submittedName>
</protein>
<feature type="non-terminal residue" evidence="1">
    <location>
        <position position="1"/>
    </location>
</feature>
<accession>A0A930UH67</accession>
<name>A0A930UH67_9GAMM</name>
<dbReference type="Proteomes" id="UP000604381">
    <property type="component" value="Unassembled WGS sequence"/>
</dbReference>
<evidence type="ECO:0000313" key="1">
    <source>
        <dbReference type="EMBL" id="MBF2735051.1"/>
    </source>
</evidence>
<dbReference type="AlphaFoldDB" id="A0A930UH67"/>
<proteinExistence type="predicted"/>
<organism evidence="1 2">
    <name type="scientific">Candidatus Amphirhobacter heronislandensis</name>
    <dbReference type="NCBI Taxonomy" id="1732024"/>
    <lineage>
        <taxon>Bacteria</taxon>
        <taxon>Pseudomonadati</taxon>
        <taxon>Pseudomonadota</taxon>
        <taxon>Gammaproteobacteria</taxon>
        <taxon>Candidatus Tethybacterales</taxon>
        <taxon>Candidatus Tethybacteraceae</taxon>
        <taxon>Candidatus Amphirhobacter</taxon>
    </lineage>
</organism>
<dbReference type="EMBL" id="JADHEI010000031">
    <property type="protein sequence ID" value="MBF2735051.1"/>
    <property type="molecule type" value="Genomic_DNA"/>
</dbReference>
<dbReference type="InterPro" id="IPR039555">
    <property type="entry name" value="TraF/TrbB"/>
</dbReference>
<gene>
    <name evidence="1" type="primary">traF</name>
    <name evidence="1" type="ORF">ISN26_03040</name>
</gene>
<evidence type="ECO:0000313" key="2">
    <source>
        <dbReference type="Proteomes" id="UP000604381"/>
    </source>
</evidence>
<dbReference type="SUPFAM" id="SSF52833">
    <property type="entry name" value="Thioredoxin-like"/>
    <property type="match status" value="1"/>
</dbReference>
<keyword evidence="2" id="KW-1185">Reference proteome</keyword>
<dbReference type="Pfam" id="PF13728">
    <property type="entry name" value="TraF"/>
    <property type="match status" value="1"/>
</dbReference>
<sequence>QQEALDRAAAFADVWQRLVWTTPELDETLRGRPVNAAALPAWDAARAARRDAAVRALAADHGLFFLFGPGCVACGQMAAALAQVEERYGLRVQAVAVAGARHPAFPAAWPDNGFAARLGVRAYPALVLARLTPASRRLIPLGYGPLAAGEIAERIEVLAAAPPPGARF</sequence>
<reference evidence="1" key="1">
    <citation type="submission" date="2020-10" db="EMBL/GenBank/DDBJ databases">
        <title>An improved Amphimedon queenslandica hologenome assembly reveals how three proteobacterial symbionts can extend the metabolic phenotypic of their marine sponge host.</title>
        <authorList>
            <person name="Degnan B."/>
            <person name="Degnan S."/>
            <person name="Xiang X."/>
        </authorList>
    </citation>
    <scope>NUCLEOTIDE SEQUENCE</scope>
    <source>
        <strain evidence="1">AqS2</strain>
    </source>
</reference>